<dbReference type="PROSITE" id="PS51296">
    <property type="entry name" value="RIESKE"/>
    <property type="match status" value="1"/>
</dbReference>
<dbReference type="RefSeq" id="WP_218091892.1">
    <property type="nucleotide sequence ID" value="NZ_CAJVAS010000007.1"/>
</dbReference>
<protein>
    <recommendedName>
        <fullName evidence="1">Rieske domain-containing protein</fullName>
    </recommendedName>
</protein>
<dbReference type="Proteomes" id="UP000693672">
    <property type="component" value="Unassembled WGS sequence"/>
</dbReference>
<dbReference type="InterPro" id="IPR017941">
    <property type="entry name" value="Rieske_2Fe-2S"/>
</dbReference>
<dbReference type="AlphaFoldDB" id="A0A916K2X0"/>
<comment type="caution">
    <text evidence="2">The sequence shown here is derived from an EMBL/GenBank/DDBJ whole genome shotgun (WGS) entry which is preliminary data.</text>
</comment>
<reference evidence="2" key="1">
    <citation type="submission" date="2021-06" db="EMBL/GenBank/DDBJ databases">
        <authorList>
            <person name="Criscuolo A."/>
        </authorList>
    </citation>
    <scope>NUCLEOTIDE SEQUENCE</scope>
    <source>
        <strain evidence="2">CIP111600</strain>
    </source>
</reference>
<name>A0A916K2X0_9BACL</name>
<organism evidence="2 3">
    <name type="scientific">Paenibacillus solanacearum</name>
    <dbReference type="NCBI Taxonomy" id="2048548"/>
    <lineage>
        <taxon>Bacteria</taxon>
        <taxon>Bacillati</taxon>
        <taxon>Bacillota</taxon>
        <taxon>Bacilli</taxon>
        <taxon>Bacillales</taxon>
        <taxon>Paenibacillaceae</taxon>
        <taxon>Paenibacillus</taxon>
    </lineage>
</organism>
<dbReference type="Pfam" id="PF00355">
    <property type="entry name" value="Rieske"/>
    <property type="match status" value="1"/>
</dbReference>
<evidence type="ECO:0000313" key="3">
    <source>
        <dbReference type="Proteomes" id="UP000693672"/>
    </source>
</evidence>
<dbReference type="EMBL" id="CAJVAS010000007">
    <property type="protein sequence ID" value="CAG7618328.1"/>
    <property type="molecule type" value="Genomic_DNA"/>
</dbReference>
<dbReference type="GO" id="GO:0051537">
    <property type="term" value="F:2 iron, 2 sulfur cluster binding"/>
    <property type="evidence" value="ECO:0007669"/>
    <property type="project" value="InterPro"/>
</dbReference>
<feature type="domain" description="Rieske" evidence="1">
    <location>
        <begin position="6"/>
        <end position="116"/>
    </location>
</feature>
<sequence>MSGTKHFVAALNDLETSGKVLFTVDGNEYGAFYVEQGVHIYRSVCPHRGVSVCRGLVGGTNLPSNVYEYEYGREQQILRCPLHAWEFDLLTGQFLLDPKVKLKKYEAVIEEGNVFVIL</sequence>
<evidence type="ECO:0000313" key="2">
    <source>
        <dbReference type="EMBL" id="CAG7618328.1"/>
    </source>
</evidence>
<keyword evidence="3" id="KW-1185">Reference proteome</keyword>
<evidence type="ECO:0000259" key="1">
    <source>
        <dbReference type="PROSITE" id="PS51296"/>
    </source>
</evidence>
<gene>
    <name evidence="2" type="ORF">PAESOLCIP111_02104</name>
</gene>
<accession>A0A916K2X0</accession>
<dbReference type="CDD" id="cd03467">
    <property type="entry name" value="Rieske"/>
    <property type="match status" value="1"/>
</dbReference>
<proteinExistence type="predicted"/>